<feature type="transmembrane region" description="Helical" evidence="6">
    <location>
        <begin position="316"/>
        <end position="334"/>
    </location>
</feature>
<dbReference type="Pfam" id="PF01554">
    <property type="entry name" value="MatE"/>
    <property type="match status" value="2"/>
</dbReference>
<proteinExistence type="inferred from homology"/>
<sequence>MQEPTTLREFEDVGTRKILALAWPALIVLAATPLYLLLDTAVVGRLGATSLAGLATGAVVLSTVTTQLTFLSYGTTARAARHFGAGRTTDAVYEGIQASWIALGVGAVLAVGLFFFSPAISLALSGDAEVAAEATNWLKVTSLSVIPALFIMAGNGWLRGLSNTRLPLYFTLAGVIPMAVTVPLAVRRWGLVGSAIANVAGELIIAACFLGALVFHWRKFGDHRSMRPNGRVIRTQLAMGRDLIARSLSFQAAFLSAAAVAGRIGAPALAAHQILLQLWNLVSLLLDSVAIAAQALVGAALGAGSARAARSVARQVLKFSLGASVVLAVFFGLGSRAVPQLFTADAPVLDQIGGPWWVFVSIIVIGGAVFALDGVLLGAADVAFLRNASIAAAVIGFIPLVWLSLAFDVGLIGVWAGLAAFMLIRFGAVLWRYRGDAWTVSADQREERGTQGATAA</sequence>
<evidence type="ECO:0000256" key="1">
    <source>
        <dbReference type="ARBA" id="ARBA00004141"/>
    </source>
</evidence>
<dbReference type="GO" id="GO:0015297">
    <property type="term" value="F:antiporter activity"/>
    <property type="evidence" value="ECO:0007669"/>
    <property type="project" value="InterPro"/>
</dbReference>
<feature type="transmembrane region" description="Helical" evidence="6">
    <location>
        <begin position="384"/>
        <end position="405"/>
    </location>
</feature>
<evidence type="ECO:0000256" key="2">
    <source>
        <dbReference type="ARBA" id="ARBA00010199"/>
    </source>
</evidence>
<evidence type="ECO:0000256" key="3">
    <source>
        <dbReference type="ARBA" id="ARBA00022692"/>
    </source>
</evidence>
<dbReference type="InterPro" id="IPR044644">
    <property type="entry name" value="DinF-like"/>
</dbReference>
<comment type="similarity">
    <text evidence="2">Belongs to the multi antimicrobial extrusion (MATE) (TC 2.A.66.1) family.</text>
</comment>
<reference evidence="7 8" key="1">
    <citation type="submission" date="2019-08" db="EMBL/GenBank/DDBJ databases">
        <title>Draft genome of C. urealyticum strain VH4248.</title>
        <authorList>
            <person name="Navas J."/>
        </authorList>
    </citation>
    <scope>NUCLEOTIDE SEQUENCE [LARGE SCALE GENOMIC DNA]</scope>
    <source>
        <strain evidence="7 8">VH4248</strain>
    </source>
</reference>
<feature type="transmembrane region" description="Helical" evidence="6">
    <location>
        <begin position="136"/>
        <end position="154"/>
    </location>
</feature>
<feature type="transmembrane region" description="Helical" evidence="6">
    <location>
        <begin position="354"/>
        <end position="372"/>
    </location>
</feature>
<keyword evidence="3 6" id="KW-0812">Transmembrane</keyword>
<organism evidence="7 8">
    <name type="scientific">Corynebacterium urealyticum</name>
    <dbReference type="NCBI Taxonomy" id="43771"/>
    <lineage>
        <taxon>Bacteria</taxon>
        <taxon>Bacillati</taxon>
        <taxon>Actinomycetota</taxon>
        <taxon>Actinomycetes</taxon>
        <taxon>Mycobacteriales</taxon>
        <taxon>Corynebacteriaceae</taxon>
        <taxon>Corynebacterium</taxon>
    </lineage>
</organism>
<gene>
    <name evidence="7" type="ORF">FYJ87_03045</name>
</gene>
<feature type="transmembrane region" description="Helical" evidence="6">
    <location>
        <begin position="411"/>
        <end position="431"/>
    </location>
</feature>
<dbReference type="InterPro" id="IPR002528">
    <property type="entry name" value="MATE_fam"/>
</dbReference>
<evidence type="ECO:0000256" key="5">
    <source>
        <dbReference type="ARBA" id="ARBA00023136"/>
    </source>
</evidence>
<dbReference type="EMBL" id="VSZI01000001">
    <property type="protein sequence ID" value="TYR19985.1"/>
    <property type="molecule type" value="Genomic_DNA"/>
</dbReference>
<protein>
    <submittedName>
        <fullName evidence="7">MATE family efflux transporter</fullName>
    </submittedName>
</protein>
<accession>A0A5D4FXP8</accession>
<feature type="transmembrane region" description="Helical" evidence="6">
    <location>
        <begin position="243"/>
        <end position="266"/>
    </location>
</feature>
<dbReference type="RefSeq" id="WP_148811651.1">
    <property type="nucleotide sequence ID" value="NZ_VSZI01000001.1"/>
</dbReference>
<dbReference type="GO" id="GO:0005886">
    <property type="term" value="C:plasma membrane"/>
    <property type="evidence" value="ECO:0007669"/>
    <property type="project" value="TreeGrafter"/>
</dbReference>
<keyword evidence="4 6" id="KW-1133">Transmembrane helix</keyword>
<evidence type="ECO:0000256" key="6">
    <source>
        <dbReference type="SAM" id="Phobius"/>
    </source>
</evidence>
<keyword evidence="5 6" id="KW-0472">Membrane</keyword>
<evidence type="ECO:0000256" key="4">
    <source>
        <dbReference type="ARBA" id="ARBA00022989"/>
    </source>
</evidence>
<feature type="transmembrane region" description="Helical" evidence="6">
    <location>
        <begin position="166"/>
        <end position="186"/>
    </location>
</feature>
<dbReference type="Proteomes" id="UP000324726">
    <property type="component" value="Unassembled WGS sequence"/>
</dbReference>
<dbReference type="PANTHER" id="PTHR42893">
    <property type="entry name" value="PROTEIN DETOXIFICATION 44, CHLOROPLASTIC-RELATED"/>
    <property type="match status" value="1"/>
</dbReference>
<evidence type="ECO:0000313" key="8">
    <source>
        <dbReference type="Proteomes" id="UP000324726"/>
    </source>
</evidence>
<feature type="transmembrane region" description="Helical" evidence="6">
    <location>
        <begin position="95"/>
        <end position="116"/>
    </location>
</feature>
<dbReference type="PANTHER" id="PTHR42893:SF46">
    <property type="entry name" value="PROTEIN DETOXIFICATION 44, CHLOROPLASTIC"/>
    <property type="match status" value="1"/>
</dbReference>
<feature type="transmembrane region" description="Helical" evidence="6">
    <location>
        <begin position="192"/>
        <end position="217"/>
    </location>
</feature>
<dbReference type="AlphaFoldDB" id="A0A5D4FXP8"/>
<feature type="transmembrane region" description="Helical" evidence="6">
    <location>
        <begin position="278"/>
        <end position="304"/>
    </location>
</feature>
<evidence type="ECO:0000313" key="7">
    <source>
        <dbReference type="EMBL" id="TYR19985.1"/>
    </source>
</evidence>
<comment type="caution">
    <text evidence="7">The sequence shown here is derived from an EMBL/GenBank/DDBJ whole genome shotgun (WGS) entry which is preliminary data.</text>
</comment>
<feature type="transmembrane region" description="Helical" evidence="6">
    <location>
        <begin position="50"/>
        <end position="74"/>
    </location>
</feature>
<dbReference type="GO" id="GO:0042910">
    <property type="term" value="F:xenobiotic transmembrane transporter activity"/>
    <property type="evidence" value="ECO:0007669"/>
    <property type="project" value="InterPro"/>
</dbReference>
<comment type="subcellular location">
    <subcellularLocation>
        <location evidence="1">Membrane</location>
        <topology evidence="1">Multi-pass membrane protein</topology>
    </subcellularLocation>
</comment>
<name>A0A5D4FXP8_9CORY</name>
<dbReference type="CDD" id="cd13136">
    <property type="entry name" value="MATE_DinF_like"/>
    <property type="match status" value="1"/>
</dbReference>
<dbReference type="NCBIfam" id="TIGR00797">
    <property type="entry name" value="matE"/>
    <property type="match status" value="1"/>
</dbReference>
<feature type="transmembrane region" description="Helical" evidence="6">
    <location>
        <begin position="18"/>
        <end position="38"/>
    </location>
</feature>